<protein>
    <submittedName>
        <fullName evidence="1">Uncharacterized protein</fullName>
    </submittedName>
</protein>
<accession>A0ABX0XRK7</accession>
<organism evidence="1 2">
    <name type="scientific">Planosporangium thailandense</name>
    <dbReference type="NCBI Taxonomy" id="765197"/>
    <lineage>
        <taxon>Bacteria</taxon>
        <taxon>Bacillati</taxon>
        <taxon>Actinomycetota</taxon>
        <taxon>Actinomycetes</taxon>
        <taxon>Micromonosporales</taxon>
        <taxon>Micromonosporaceae</taxon>
        <taxon>Planosporangium</taxon>
    </lineage>
</organism>
<dbReference type="Proteomes" id="UP000722989">
    <property type="component" value="Unassembled WGS sequence"/>
</dbReference>
<name>A0ABX0XRK7_9ACTN</name>
<dbReference type="EMBL" id="JAATVY010000001">
    <property type="protein sequence ID" value="NJC68593.1"/>
    <property type="molecule type" value="Genomic_DNA"/>
</dbReference>
<evidence type="ECO:0000313" key="1">
    <source>
        <dbReference type="EMBL" id="NJC68593.1"/>
    </source>
</evidence>
<proteinExistence type="predicted"/>
<keyword evidence="2" id="KW-1185">Reference proteome</keyword>
<comment type="caution">
    <text evidence="1">The sequence shown here is derived from an EMBL/GenBank/DDBJ whole genome shotgun (WGS) entry which is preliminary data.</text>
</comment>
<reference evidence="1 2" key="1">
    <citation type="submission" date="2020-03" db="EMBL/GenBank/DDBJ databases">
        <title>WGS of the type strain of Planosporangium spp.</title>
        <authorList>
            <person name="Thawai C."/>
        </authorList>
    </citation>
    <scope>NUCLEOTIDE SEQUENCE [LARGE SCALE GENOMIC DNA]</scope>
    <source>
        <strain evidence="1 2">TBRC 5610</strain>
    </source>
</reference>
<sequence>MNPSFVPDLIRQRQADLLLDAQQHRLAATARRLRTRTGARHRPAFCGTPTEGDTTC</sequence>
<dbReference type="RefSeq" id="WP_167923443.1">
    <property type="nucleotide sequence ID" value="NZ_JAATVY010000001.1"/>
</dbReference>
<evidence type="ECO:0000313" key="2">
    <source>
        <dbReference type="Proteomes" id="UP000722989"/>
    </source>
</evidence>
<gene>
    <name evidence="1" type="ORF">HC031_02470</name>
</gene>